<keyword evidence="5 6" id="KW-0472">Membrane</keyword>
<feature type="transmembrane region" description="Helical" evidence="6">
    <location>
        <begin position="137"/>
        <end position="158"/>
    </location>
</feature>
<dbReference type="Proteomes" id="UP000050417">
    <property type="component" value="Unassembled WGS sequence"/>
</dbReference>
<dbReference type="CDD" id="cd16914">
    <property type="entry name" value="EcfT"/>
    <property type="match status" value="1"/>
</dbReference>
<feature type="transmembrane region" description="Helical" evidence="6">
    <location>
        <begin position="21"/>
        <end position="37"/>
    </location>
</feature>
<organism evidence="7 8">
    <name type="scientific">Ornatilinea apprima</name>
    <dbReference type="NCBI Taxonomy" id="1134406"/>
    <lineage>
        <taxon>Bacteria</taxon>
        <taxon>Bacillati</taxon>
        <taxon>Chloroflexota</taxon>
        <taxon>Anaerolineae</taxon>
        <taxon>Anaerolineales</taxon>
        <taxon>Anaerolineaceae</taxon>
        <taxon>Ornatilinea</taxon>
    </lineage>
</organism>
<feature type="transmembrane region" description="Helical" evidence="6">
    <location>
        <begin position="66"/>
        <end position="88"/>
    </location>
</feature>
<dbReference type="InterPro" id="IPR051611">
    <property type="entry name" value="ECF_transporter_component"/>
</dbReference>
<evidence type="ECO:0000256" key="1">
    <source>
        <dbReference type="ARBA" id="ARBA00004141"/>
    </source>
</evidence>
<dbReference type="EMBL" id="LGCL01000015">
    <property type="protein sequence ID" value="KPL79103.1"/>
    <property type="molecule type" value="Genomic_DNA"/>
</dbReference>
<feature type="transmembrane region" description="Helical" evidence="6">
    <location>
        <begin position="108"/>
        <end position="130"/>
    </location>
</feature>
<keyword evidence="8" id="KW-1185">Reference proteome</keyword>
<evidence type="ECO:0000256" key="5">
    <source>
        <dbReference type="ARBA" id="ARBA00023136"/>
    </source>
</evidence>
<gene>
    <name evidence="7" type="ORF">ADN00_04370</name>
</gene>
<sequence length="286" mass="32659">MNKTLLGYVPNESPIYAVHPFVKLFFLLVVSLFPLFISAPEWNLGLMLAIVLIMWYSRVNMSALRIYVPVAISMGMIILLSYTILGGIHPEFKVMFHVFGFPFYFERIRDAVTVYFRILPMIFTMVLFLSTSRERDVIVAMRAIKVPFVVTYVFAMALRSAGMVLEDFQIVRQAEQARGFDTTGKPLLYKIRKYIMYMIPLFALSLRRSEEFTNALVARGYAFTGEAARVKRADYILTHYTFKPVDIAITATIGLLFVALLVARYGFGMLGLEDSLFNIWLQGLVG</sequence>
<feature type="transmembrane region" description="Helical" evidence="6">
    <location>
        <begin position="247"/>
        <end position="267"/>
    </location>
</feature>
<evidence type="ECO:0000256" key="3">
    <source>
        <dbReference type="ARBA" id="ARBA00022692"/>
    </source>
</evidence>
<keyword evidence="4 6" id="KW-1133">Transmembrane helix</keyword>
<evidence type="ECO:0000313" key="7">
    <source>
        <dbReference type="EMBL" id="KPL79103.1"/>
    </source>
</evidence>
<evidence type="ECO:0008006" key="9">
    <source>
        <dbReference type="Google" id="ProtNLM"/>
    </source>
</evidence>
<evidence type="ECO:0000256" key="6">
    <source>
        <dbReference type="SAM" id="Phobius"/>
    </source>
</evidence>
<comment type="caution">
    <text evidence="7">The sequence shown here is derived from an EMBL/GenBank/DDBJ whole genome shotgun (WGS) entry which is preliminary data.</text>
</comment>
<dbReference type="OrthoDB" id="368156at2"/>
<dbReference type="GO" id="GO:0005886">
    <property type="term" value="C:plasma membrane"/>
    <property type="evidence" value="ECO:0007669"/>
    <property type="project" value="UniProtKB-ARBA"/>
</dbReference>
<name>A0A0P6X7U8_9CHLR</name>
<accession>A0A0P6X7U8</accession>
<keyword evidence="3 6" id="KW-0812">Transmembrane</keyword>
<dbReference type="Pfam" id="PF02361">
    <property type="entry name" value="CbiQ"/>
    <property type="match status" value="1"/>
</dbReference>
<dbReference type="PANTHER" id="PTHR34857">
    <property type="entry name" value="SLL0384 PROTEIN"/>
    <property type="match status" value="1"/>
</dbReference>
<dbReference type="InterPro" id="IPR003339">
    <property type="entry name" value="ABC/ECF_trnsptr_transmembrane"/>
</dbReference>
<dbReference type="RefSeq" id="WP_075061734.1">
    <property type="nucleotide sequence ID" value="NZ_LGCL01000015.1"/>
</dbReference>
<dbReference type="STRING" id="1134406.ADN00_04370"/>
<comment type="subcellular location">
    <subcellularLocation>
        <location evidence="1">Membrane</location>
        <topology evidence="1">Multi-pass membrane protein</topology>
    </subcellularLocation>
</comment>
<evidence type="ECO:0000256" key="4">
    <source>
        <dbReference type="ARBA" id="ARBA00022989"/>
    </source>
</evidence>
<evidence type="ECO:0000256" key="2">
    <source>
        <dbReference type="ARBA" id="ARBA00022475"/>
    </source>
</evidence>
<dbReference type="AlphaFoldDB" id="A0A0P6X7U8"/>
<protein>
    <recommendedName>
        <fullName evidence="9">Cobalt ABC transporter permease</fullName>
    </recommendedName>
</protein>
<reference evidence="7 8" key="1">
    <citation type="submission" date="2015-07" db="EMBL/GenBank/DDBJ databases">
        <title>Genome sequence of Ornatilinea apprima DSM 23815.</title>
        <authorList>
            <person name="Hemp J."/>
            <person name="Ward L.M."/>
            <person name="Pace L.A."/>
            <person name="Fischer W.W."/>
        </authorList>
    </citation>
    <scope>NUCLEOTIDE SEQUENCE [LARGE SCALE GENOMIC DNA]</scope>
    <source>
        <strain evidence="7 8">P3M-1</strain>
    </source>
</reference>
<dbReference type="PANTHER" id="PTHR34857:SF2">
    <property type="entry name" value="SLL0384 PROTEIN"/>
    <property type="match status" value="1"/>
</dbReference>
<keyword evidence="2" id="KW-1003">Cell membrane</keyword>
<proteinExistence type="predicted"/>
<evidence type="ECO:0000313" key="8">
    <source>
        <dbReference type="Proteomes" id="UP000050417"/>
    </source>
</evidence>